<dbReference type="Pfam" id="PF01243">
    <property type="entry name" value="PNPOx_N"/>
    <property type="match status" value="1"/>
</dbReference>
<proteinExistence type="predicted"/>
<dbReference type="InterPro" id="IPR024029">
    <property type="entry name" value="Pyridox_Oxase_FMN-dep"/>
</dbReference>
<dbReference type="EMBL" id="JAIXCQ010000007">
    <property type="protein sequence ID" value="MCA5893936.1"/>
    <property type="molecule type" value="Genomic_DNA"/>
</dbReference>
<evidence type="ECO:0000313" key="2">
    <source>
        <dbReference type="EMBL" id="MCA5893936.1"/>
    </source>
</evidence>
<dbReference type="NCBIfam" id="TIGR04025">
    <property type="entry name" value="PPOX_FMN_DR2398"/>
    <property type="match status" value="1"/>
</dbReference>
<organism evidence="2 3">
    <name type="scientific">Isoptericola luteus</name>
    <dbReference type="NCBI Taxonomy" id="2879484"/>
    <lineage>
        <taxon>Bacteria</taxon>
        <taxon>Bacillati</taxon>
        <taxon>Actinomycetota</taxon>
        <taxon>Actinomycetes</taxon>
        <taxon>Micrococcales</taxon>
        <taxon>Promicromonosporaceae</taxon>
        <taxon>Isoptericola</taxon>
    </lineage>
</organism>
<dbReference type="RefSeq" id="WP_225565704.1">
    <property type="nucleotide sequence ID" value="NZ_JAIXCQ010000007.1"/>
</dbReference>
<accession>A0ABS7ZFZ4</accession>
<feature type="domain" description="Pyridoxamine 5'-phosphate oxidase N-terminal" evidence="1">
    <location>
        <begin position="38"/>
        <end position="154"/>
    </location>
</feature>
<name>A0ABS7ZFZ4_9MICO</name>
<sequence>MDHGGTPLTSVAELEEVVGEPLPTARRKVRPRLHDLDRQWLAASPLCFVATADADGYADVSPKGDPAGFAHVLDDVTIALPERPGNRRADGFHNVLANPEVGLVFVVPGRTDTLRVNGTARVLRDVPYAPDLTVRGHVPTLVLEVSVREVFHHCPKAFLRSRLWDPETWAPDAVPRRAVLAQALERPDDTVADLDEYYGPAYAAKIYG</sequence>
<evidence type="ECO:0000313" key="3">
    <source>
        <dbReference type="Proteomes" id="UP001319870"/>
    </source>
</evidence>
<protein>
    <submittedName>
        <fullName evidence="2">Pyridoxamine 5'-phosphate oxidase family protein</fullName>
    </submittedName>
</protein>
<dbReference type="Proteomes" id="UP001319870">
    <property type="component" value="Unassembled WGS sequence"/>
</dbReference>
<dbReference type="Gene3D" id="2.30.110.10">
    <property type="entry name" value="Electron Transport, Fmn-binding Protein, Chain A"/>
    <property type="match status" value="1"/>
</dbReference>
<reference evidence="2 3" key="1">
    <citation type="submission" date="2021-09" db="EMBL/GenBank/DDBJ databases">
        <title>Isoptericola luteus sp. nov., a novel bacterium isolated from Harbin, the capital city of Heilongjiang province.</title>
        <authorList>
            <person name="Li J."/>
        </authorList>
    </citation>
    <scope>NUCLEOTIDE SEQUENCE [LARGE SCALE GENOMIC DNA]</scope>
    <source>
        <strain evidence="2 3">NEAU-Y5</strain>
    </source>
</reference>
<dbReference type="InterPro" id="IPR011576">
    <property type="entry name" value="Pyridox_Oxase_N"/>
</dbReference>
<comment type="caution">
    <text evidence="2">The sequence shown here is derived from an EMBL/GenBank/DDBJ whole genome shotgun (WGS) entry which is preliminary data.</text>
</comment>
<evidence type="ECO:0000259" key="1">
    <source>
        <dbReference type="Pfam" id="PF01243"/>
    </source>
</evidence>
<gene>
    <name evidence="2" type="ORF">LEP48_11305</name>
</gene>
<dbReference type="SUPFAM" id="SSF50475">
    <property type="entry name" value="FMN-binding split barrel"/>
    <property type="match status" value="1"/>
</dbReference>
<dbReference type="PANTHER" id="PTHR42815">
    <property type="entry name" value="FAD-BINDING, PUTATIVE (AFU_ORTHOLOGUE AFUA_6G07600)-RELATED"/>
    <property type="match status" value="1"/>
</dbReference>
<keyword evidence="3" id="KW-1185">Reference proteome</keyword>
<dbReference type="InterPro" id="IPR012349">
    <property type="entry name" value="Split_barrel_FMN-bd"/>
</dbReference>
<dbReference type="PANTHER" id="PTHR42815:SF2">
    <property type="entry name" value="FAD-BINDING, PUTATIVE (AFU_ORTHOLOGUE AFUA_6G07600)-RELATED"/>
    <property type="match status" value="1"/>
</dbReference>